<evidence type="ECO:0000256" key="6">
    <source>
        <dbReference type="ARBA" id="ARBA00023015"/>
    </source>
</evidence>
<dbReference type="GO" id="GO:0005634">
    <property type="term" value="C:nucleus"/>
    <property type="evidence" value="ECO:0007669"/>
    <property type="project" value="UniProtKB-SubCell"/>
</dbReference>
<feature type="domain" description="C2H2-type" evidence="13">
    <location>
        <begin position="343"/>
        <end position="372"/>
    </location>
</feature>
<dbReference type="SUPFAM" id="SSF57667">
    <property type="entry name" value="beta-beta-alpha zinc fingers"/>
    <property type="match status" value="3"/>
</dbReference>
<dbReference type="InterPro" id="IPR051061">
    <property type="entry name" value="Zinc_finger_trans_reg"/>
</dbReference>
<comment type="subcellular location">
    <subcellularLocation>
        <location evidence="1">Nucleus</location>
    </subcellularLocation>
</comment>
<proteinExistence type="predicted"/>
<feature type="domain" description="C2H2-type" evidence="13">
    <location>
        <begin position="373"/>
        <end position="402"/>
    </location>
</feature>
<dbReference type="Gene3D" id="3.30.160.60">
    <property type="entry name" value="Classic Zinc Finger"/>
    <property type="match status" value="5"/>
</dbReference>
<evidence type="ECO:0000256" key="9">
    <source>
        <dbReference type="ARBA" id="ARBA00023163"/>
    </source>
</evidence>
<dbReference type="PROSITE" id="PS00028">
    <property type="entry name" value="ZINC_FINGER_C2H2_1"/>
    <property type="match status" value="5"/>
</dbReference>
<evidence type="ECO:0000256" key="3">
    <source>
        <dbReference type="ARBA" id="ARBA00022737"/>
    </source>
</evidence>
<keyword evidence="2" id="KW-0479">Metal-binding</keyword>
<dbReference type="Proteomes" id="UP001066276">
    <property type="component" value="Chromosome 9"/>
</dbReference>
<dbReference type="Pfam" id="PF00096">
    <property type="entry name" value="zf-C2H2"/>
    <property type="match status" value="4"/>
</dbReference>
<evidence type="ECO:0000313" key="15">
    <source>
        <dbReference type="Proteomes" id="UP001066276"/>
    </source>
</evidence>
<evidence type="ECO:0000256" key="2">
    <source>
        <dbReference type="ARBA" id="ARBA00022723"/>
    </source>
</evidence>
<keyword evidence="8" id="KW-0010">Activator</keyword>
<dbReference type="GO" id="GO:0006357">
    <property type="term" value="P:regulation of transcription by RNA polymerase II"/>
    <property type="evidence" value="ECO:0007669"/>
    <property type="project" value="TreeGrafter"/>
</dbReference>
<dbReference type="PANTHER" id="PTHR46179">
    <property type="entry name" value="ZINC FINGER PROTEIN"/>
    <property type="match status" value="1"/>
</dbReference>
<evidence type="ECO:0000259" key="13">
    <source>
        <dbReference type="PROSITE" id="PS50157"/>
    </source>
</evidence>
<feature type="region of interest" description="Disordered" evidence="12">
    <location>
        <begin position="645"/>
        <end position="718"/>
    </location>
</feature>
<feature type="domain" description="C2H2-type" evidence="13">
    <location>
        <begin position="463"/>
        <end position="491"/>
    </location>
</feature>
<evidence type="ECO:0000256" key="5">
    <source>
        <dbReference type="ARBA" id="ARBA00022833"/>
    </source>
</evidence>
<comment type="caution">
    <text evidence="14">The sequence shown here is derived from an EMBL/GenBank/DDBJ whole genome shotgun (WGS) entry which is preliminary data.</text>
</comment>
<keyword evidence="5" id="KW-0862">Zinc</keyword>
<dbReference type="FunFam" id="3.30.160.60:FF:000071">
    <property type="entry name" value="Putative zinc finger protein 143"/>
    <property type="match status" value="1"/>
</dbReference>
<feature type="domain" description="C2H2-type" evidence="13">
    <location>
        <begin position="403"/>
        <end position="432"/>
    </location>
</feature>
<keyword evidence="3" id="KW-0677">Repeat</keyword>
<accession>A0AAV7MMZ7</accession>
<dbReference type="AlphaFoldDB" id="A0AAV7MMZ7"/>
<feature type="domain" description="C2H2-type" evidence="13">
    <location>
        <begin position="433"/>
        <end position="462"/>
    </location>
</feature>
<dbReference type="PROSITE" id="PS50157">
    <property type="entry name" value="ZINC_FINGER_C2H2_2"/>
    <property type="match status" value="5"/>
</dbReference>
<dbReference type="EMBL" id="JANPWB010000013">
    <property type="protein sequence ID" value="KAJ1104549.1"/>
    <property type="molecule type" value="Genomic_DNA"/>
</dbReference>
<evidence type="ECO:0000256" key="1">
    <source>
        <dbReference type="ARBA" id="ARBA00004123"/>
    </source>
</evidence>
<sequence>MTRTGQRKPELFGFKPDRWQSHFWRILESTAESMLSDELDSKPELLVQFVQNTSIPLGQGLEEPESKDLSCLPLLPVTGTPQCSPLRLQDVSADHSQSTKHVPSAAVLRSLDVGHDEENSEAQSVQKPSTVLSTSEAFSLLQDMPSSDSTSFILLNLTRAGLGSSAENLMYVQDAAEDSGNDFLSHDSTDSSSPWFLRVQELAHDSLIAATRAQLAKSAKGGINGENAHSCSGDVQTKELNPYPHHPRAEKKLKCTFEGCEKTFSWPAHRENAQSCLGDGQPKEANVNPYYSRSEKKLKCTFSGCEKTFAWPVLGENAQACSGNGQPKKTNPIPHHQRVEKRLKCTFEGCEKTFVWPAHRKYHLKTHRNDRSFTCPQEGCGKSFYVSQRLDVHMRTHSGEKPFTCTEVSCGKQFTTAGNLKNHLRTHTGERPFICEEEGCGRSFAENSSLRKHLLIHSGVKSHQCQICGTMFSQSGSRNAHIRKYHTRAGAPESSTPVPQQTGEDALHQTHRMVILDTGGHAYEDCVSILLHDATLATGLTYSLGHAQVTGQPSGGRRPDDHPIVHPGEAKEKTTRGPLIVATRPSPLDSPTAWAAAGTQRQPTLPAYTRQLFLNVQHMQEGNEGTAHRSDATLAPGLCSRLRGAAAARPRVTQSGSHPPGAGEGPIGGRCEERLHPSTPPFAKPGTLPVSLRHAERQHSVRAGPSPLSPGRHPPGAV</sequence>
<dbReference type="GO" id="GO:0003712">
    <property type="term" value="F:transcription coregulator activity"/>
    <property type="evidence" value="ECO:0007669"/>
    <property type="project" value="TreeGrafter"/>
</dbReference>
<feature type="region of interest" description="Disordered" evidence="12">
    <location>
        <begin position="548"/>
        <end position="577"/>
    </location>
</feature>
<keyword evidence="4 11" id="KW-0863">Zinc-finger</keyword>
<dbReference type="GO" id="GO:0008270">
    <property type="term" value="F:zinc ion binding"/>
    <property type="evidence" value="ECO:0007669"/>
    <property type="project" value="UniProtKB-KW"/>
</dbReference>
<feature type="compositionally biased region" description="Basic and acidic residues" evidence="12">
    <location>
        <begin position="557"/>
        <end position="575"/>
    </location>
</feature>
<evidence type="ECO:0000256" key="12">
    <source>
        <dbReference type="SAM" id="MobiDB-lite"/>
    </source>
</evidence>
<keyword evidence="15" id="KW-1185">Reference proteome</keyword>
<keyword evidence="6" id="KW-0805">Transcription regulation</keyword>
<keyword evidence="9" id="KW-0804">Transcription</keyword>
<dbReference type="InterPro" id="IPR036236">
    <property type="entry name" value="Znf_C2H2_sf"/>
</dbReference>
<keyword evidence="10" id="KW-0539">Nucleus</keyword>
<dbReference type="InterPro" id="IPR013087">
    <property type="entry name" value="Znf_C2H2_type"/>
</dbReference>
<evidence type="ECO:0000256" key="4">
    <source>
        <dbReference type="ARBA" id="ARBA00022771"/>
    </source>
</evidence>
<dbReference type="SMART" id="SM00355">
    <property type="entry name" value="ZnF_C2H2"/>
    <property type="match status" value="5"/>
</dbReference>
<gene>
    <name evidence="14" type="ORF">NDU88_001959</name>
</gene>
<dbReference type="GO" id="GO:0045893">
    <property type="term" value="P:positive regulation of DNA-templated transcription"/>
    <property type="evidence" value="ECO:0007669"/>
    <property type="project" value="UniProtKB-ARBA"/>
</dbReference>
<name>A0AAV7MMZ7_PLEWA</name>
<organism evidence="14 15">
    <name type="scientific">Pleurodeles waltl</name>
    <name type="common">Iberian ribbed newt</name>
    <dbReference type="NCBI Taxonomy" id="8319"/>
    <lineage>
        <taxon>Eukaryota</taxon>
        <taxon>Metazoa</taxon>
        <taxon>Chordata</taxon>
        <taxon>Craniata</taxon>
        <taxon>Vertebrata</taxon>
        <taxon>Euteleostomi</taxon>
        <taxon>Amphibia</taxon>
        <taxon>Batrachia</taxon>
        <taxon>Caudata</taxon>
        <taxon>Salamandroidea</taxon>
        <taxon>Salamandridae</taxon>
        <taxon>Pleurodelinae</taxon>
        <taxon>Pleurodeles</taxon>
    </lineage>
</organism>
<dbReference type="FunFam" id="3.30.160.60:FF:002343">
    <property type="entry name" value="Zinc finger protein 33A"/>
    <property type="match status" value="1"/>
</dbReference>
<dbReference type="PANTHER" id="PTHR46179:SF3">
    <property type="entry name" value="ZINC FINGER PROTEIN 410"/>
    <property type="match status" value="1"/>
</dbReference>
<evidence type="ECO:0000256" key="11">
    <source>
        <dbReference type="PROSITE-ProRule" id="PRU00042"/>
    </source>
</evidence>
<keyword evidence="7" id="KW-0238">DNA-binding</keyword>
<evidence type="ECO:0000256" key="7">
    <source>
        <dbReference type="ARBA" id="ARBA00023125"/>
    </source>
</evidence>
<reference evidence="14" key="1">
    <citation type="journal article" date="2022" name="bioRxiv">
        <title>Sequencing and chromosome-scale assembly of the giantPleurodeles waltlgenome.</title>
        <authorList>
            <person name="Brown T."/>
            <person name="Elewa A."/>
            <person name="Iarovenko S."/>
            <person name="Subramanian E."/>
            <person name="Araus A.J."/>
            <person name="Petzold A."/>
            <person name="Susuki M."/>
            <person name="Suzuki K.-i.T."/>
            <person name="Hayashi T."/>
            <person name="Toyoda A."/>
            <person name="Oliveira C."/>
            <person name="Osipova E."/>
            <person name="Leigh N.D."/>
            <person name="Simon A."/>
            <person name="Yun M.H."/>
        </authorList>
    </citation>
    <scope>NUCLEOTIDE SEQUENCE</scope>
    <source>
        <strain evidence="14">20211129_DDA</strain>
        <tissue evidence="14">Liver</tissue>
    </source>
</reference>
<evidence type="ECO:0000256" key="10">
    <source>
        <dbReference type="ARBA" id="ARBA00023242"/>
    </source>
</evidence>
<dbReference type="FunFam" id="3.30.160.60:FF:000221">
    <property type="entry name" value="Zinc finger protein 410"/>
    <property type="match status" value="1"/>
</dbReference>
<protein>
    <recommendedName>
        <fullName evidence="13">C2H2-type domain-containing protein</fullName>
    </recommendedName>
</protein>
<evidence type="ECO:0000313" key="14">
    <source>
        <dbReference type="EMBL" id="KAJ1104549.1"/>
    </source>
</evidence>
<dbReference type="GO" id="GO:0043565">
    <property type="term" value="F:sequence-specific DNA binding"/>
    <property type="evidence" value="ECO:0007669"/>
    <property type="project" value="UniProtKB-ARBA"/>
</dbReference>
<evidence type="ECO:0000256" key="8">
    <source>
        <dbReference type="ARBA" id="ARBA00023159"/>
    </source>
</evidence>